<proteinExistence type="predicted"/>
<evidence type="ECO:0000256" key="1">
    <source>
        <dbReference type="ARBA" id="ARBA00022737"/>
    </source>
</evidence>
<dbReference type="AlphaFoldDB" id="A0AAW1PT24"/>
<keyword evidence="1" id="KW-0677">Repeat</keyword>
<dbReference type="PANTHER" id="PTHR13561:SF20">
    <property type="entry name" value="DNA TOPOISOMERASE 2-BINDING PROTEIN 1"/>
    <property type="match status" value="1"/>
</dbReference>
<sequence>MVLIATDAEGHRCLEALHIGAPLIRLVSVDRPEASSSTHVLATHRNSYADQWAAVHNKPAVSHLWLYDCLKAGALLSPVEQVDDSYNLYWPFAAQAIPQAQGIQATLSGITGPLRGLVLQLLASMGLQVEKNMCVGTITYIVVRDVHEQSHKLNAIRNLPRGRDRARIKVVNLMWVYDCLRQWTLLPADAYQQNLPPEAFSQHTAEHPL</sequence>
<accession>A0AAW1PT24</accession>
<dbReference type="CDD" id="cd00027">
    <property type="entry name" value="BRCT"/>
    <property type="match status" value="1"/>
</dbReference>
<dbReference type="PROSITE" id="PS50172">
    <property type="entry name" value="BRCT"/>
    <property type="match status" value="2"/>
</dbReference>
<evidence type="ECO:0000313" key="4">
    <source>
        <dbReference type="Proteomes" id="UP001465755"/>
    </source>
</evidence>
<organism evidence="3 4">
    <name type="scientific">Symbiochloris irregularis</name>
    <dbReference type="NCBI Taxonomy" id="706552"/>
    <lineage>
        <taxon>Eukaryota</taxon>
        <taxon>Viridiplantae</taxon>
        <taxon>Chlorophyta</taxon>
        <taxon>core chlorophytes</taxon>
        <taxon>Trebouxiophyceae</taxon>
        <taxon>Trebouxiales</taxon>
        <taxon>Trebouxiaceae</taxon>
        <taxon>Symbiochloris</taxon>
    </lineage>
</organism>
<protein>
    <recommendedName>
        <fullName evidence="2">BRCT domain-containing protein</fullName>
    </recommendedName>
</protein>
<dbReference type="SUPFAM" id="SSF52113">
    <property type="entry name" value="BRCT domain"/>
    <property type="match status" value="2"/>
</dbReference>
<dbReference type="InterPro" id="IPR036420">
    <property type="entry name" value="BRCT_dom_sf"/>
</dbReference>
<gene>
    <name evidence="3" type="ORF">WJX73_006879</name>
</gene>
<feature type="domain" description="BRCT" evidence="2">
    <location>
        <begin position="20"/>
        <end position="76"/>
    </location>
</feature>
<comment type="caution">
    <text evidence="3">The sequence shown here is derived from an EMBL/GenBank/DDBJ whole genome shotgun (WGS) entry which is preliminary data.</text>
</comment>
<reference evidence="3 4" key="1">
    <citation type="journal article" date="2024" name="Nat. Commun.">
        <title>Phylogenomics reveals the evolutionary origins of lichenization in chlorophyte algae.</title>
        <authorList>
            <person name="Puginier C."/>
            <person name="Libourel C."/>
            <person name="Otte J."/>
            <person name="Skaloud P."/>
            <person name="Haon M."/>
            <person name="Grisel S."/>
            <person name="Petersen M."/>
            <person name="Berrin J.G."/>
            <person name="Delaux P.M."/>
            <person name="Dal Grande F."/>
            <person name="Keller J."/>
        </authorList>
    </citation>
    <scope>NUCLEOTIDE SEQUENCE [LARGE SCALE GENOMIC DNA]</scope>
    <source>
        <strain evidence="3 4">SAG 2036</strain>
    </source>
</reference>
<dbReference type="Proteomes" id="UP001465755">
    <property type="component" value="Unassembled WGS sequence"/>
</dbReference>
<keyword evidence="4" id="KW-1185">Reference proteome</keyword>
<dbReference type="GO" id="GO:0033314">
    <property type="term" value="P:mitotic DNA replication checkpoint signaling"/>
    <property type="evidence" value="ECO:0007669"/>
    <property type="project" value="TreeGrafter"/>
</dbReference>
<name>A0AAW1PT24_9CHLO</name>
<dbReference type="PANTHER" id="PTHR13561">
    <property type="entry name" value="DNA REPLICATION REGULATOR DPB11-RELATED"/>
    <property type="match status" value="1"/>
</dbReference>
<dbReference type="InterPro" id="IPR001357">
    <property type="entry name" value="BRCT_dom"/>
</dbReference>
<evidence type="ECO:0000259" key="2">
    <source>
        <dbReference type="PROSITE" id="PS50172"/>
    </source>
</evidence>
<dbReference type="EMBL" id="JALJOQ010000012">
    <property type="protein sequence ID" value="KAK9811019.1"/>
    <property type="molecule type" value="Genomic_DNA"/>
</dbReference>
<dbReference type="GO" id="GO:0007095">
    <property type="term" value="P:mitotic G2 DNA damage checkpoint signaling"/>
    <property type="evidence" value="ECO:0007669"/>
    <property type="project" value="TreeGrafter"/>
</dbReference>
<evidence type="ECO:0000313" key="3">
    <source>
        <dbReference type="EMBL" id="KAK9811019.1"/>
    </source>
</evidence>
<dbReference type="Gene3D" id="3.40.50.10190">
    <property type="entry name" value="BRCT domain"/>
    <property type="match status" value="2"/>
</dbReference>
<feature type="domain" description="BRCT" evidence="2">
    <location>
        <begin position="102"/>
        <end position="193"/>
    </location>
</feature>
<dbReference type="GO" id="GO:0006270">
    <property type="term" value="P:DNA replication initiation"/>
    <property type="evidence" value="ECO:0007669"/>
    <property type="project" value="TreeGrafter"/>
</dbReference>